<dbReference type="EC" id="3.2.1.22" evidence="1"/>
<proteinExistence type="predicted"/>
<dbReference type="Gene3D" id="3.20.20.70">
    <property type="entry name" value="Aldolase class I"/>
    <property type="match status" value="1"/>
</dbReference>
<dbReference type="SUPFAM" id="SSF51445">
    <property type="entry name" value="(Trans)glycosidases"/>
    <property type="match status" value="1"/>
</dbReference>
<dbReference type="EMBL" id="JAOQIO010000034">
    <property type="protein sequence ID" value="MCU6792709.1"/>
    <property type="molecule type" value="Genomic_DNA"/>
</dbReference>
<dbReference type="Proteomes" id="UP001652445">
    <property type="component" value="Unassembled WGS sequence"/>
</dbReference>
<organism evidence="1 2">
    <name type="scientific">Paenibacillus baimaensis</name>
    <dbReference type="NCBI Taxonomy" id="2982185"/>
    <lineage>
        <taxon>Bacteria</taxon>
        <taxon>Bacillati</taxon>
        <taxon>Bacillota</taxon>
        <taxon>Bacilli</taxon>
        <taxon>Bacillales</taxon>
        <taxon>Paenibacillaceae</taxon>
        <taxon>Paenibacillus</taxon>
    </lineage>
</organism>
<gene>
    <name evidence="1" type="ORF">OB236_11315</name>
</gene>
<comment type="caution">
    <text evidence="1">The sequence shown here is derived from an EMBL/GenBank/DDBJ whole genome shotgun (WGS) entry which is preliminary data.</text>
</comment>
<reference evidence="1 2" key="1">
    <citation type="submission" date="2022-09" db="EMBL/GenBank/DDBJ databases">
        <authorList>
            <person name="Han X.L."/>
            <person name="Wang Q."/>
            <person name="Lu T."/>
        </authorList>
    </citation>
    <scope>NUCLEOTIDE SEQUENCE [LARGE SCALE GENOMIC DNA]</scope>
    <source>
        <strain evidence="1 2">WQ 127069</strain>
    </source>
</reference>
<name>A0ABT2UDK3_9BACL</name>
<evidence type="ECO:0000313" key="1">
    <source>
        <dbReference type="EMBL" id="MCU6792709.1"/>
    </source>
</evidence>
<sequence>MSQFQDCFYHYEGSLFTVGNSRIERSWDLSSGVPVSQSLLDKSTDDQWIENSQPMPMFRFPFLTDTRLLISNVEAAVENDYTVAEEHLRVTLKLEYARFSVLLVTRLYPERPYLRHEVSVKLTEASDSDHSAAANGTAAEIDLQLDDNNKAISLLPVDYVDALPFRERHGRWSSAILRDVTDHHNNLVNEDSGLFYVNEKSDLSASLLFVSNPFTKSKLFFLKESPTSLGQLHYPGYDYRFIGKRVFMTGGGLTEADLSPDRYVPAYGSVVGVASGTDTIALQALHEYQSSIRRFKPELDSFVMSNTWGDRSKDGRVNEEFLLAELEAAAQMGIGIFQVDDGWQQGATSNSVISGGVWSGYYDYQDNFWQVNQERFPRGLEPIVNFAAQHGIKLGLWFSPDSSNNFSNWQRDAATLLRLHKSYGISYFKLDGINITSKAGEVNLNNMMEQTISESGAAVCFNLDTTAQIRTGYYGRNQYGCLFLENRYTDWTNYYPHYTLRNLWMLSKYVPTRRLQMEFLNVERNQHLYEKDPLSPGKCGFAYSFGVTMAANPLAWMELTGLSDENRNLLGTMLSAYTPLQAELLGGTVLPIGSEPSGLGWTGFQSLSGSSGTGLLIIYRERCDTPSHSFDLWEVSDSEIQLQCLIRCEGGAWSGDGVTAMETVLLQPDASSRYSFKLGQPFSFAVYRYQSDVETPATHRLWTD</sequence>
<dbReference type="GO" id="GO:0004557">
    <property type="term" value="F:alpha-galactosidase activity"/>
    <property type="evidence" value="ECO:0007669"/>
    <property type="project" value="UniProtKB-EC"/>
</dbReference>
<protein>
    <submittedName>
        <fullName evidence="1">Alpha-galactosidase</fullName>
        <ecNumber evidence="1">3.2.1.22</ecNumber>
    </submittedName>
</protein>
<dbReference type="InterPro" id="IPR013785">
    <property type="entry name" value="Aldolase_TIM"/>
</dbReference>
<dbReference type="RefSeq" id="WP_262684085.1">
    <property type="nucleotide sequence ID" value="NZ_JAOQIO010000034.1"/>
</dbReference>
<keyword evidence="2" id="KW-1185">Reference proteome</keyword>
<keyword evidence="1" id="KW-0378">Hydrolase</keyword>
<dbReference type="InterPro" id="IPR017853">
    <property type="entry name" value="GH"/>
</dbReference>
<keyword evidence="1" id="KW-0326">Glycosidase</keyword>
<dbReference type="Pfam" id="PF02065">
    <property type="entry name" value="Melibiase"/>
    <property type="match status" value="1"/>
</dbReference>
<accession>A0ABT2UDK3</accession>
<evidence type="ECO:0000313" key="2">
    <source>
        <dbReference type="Proteomes" id="UP001652445"/>
    </source>
</evidence>